<gene>
    <name evidence="1" type="ORF">CDAR_77711</name>
</gene>
<evidence type="ECO:0000313" key="1">
    <source>
        <dbReference type="EMBL" id="GIY14892.1"/>
    </source>
</evidence>
<name>A0AAV4R3Q8_9ARAC</name>
<organism evidence="1 2">
    <name type="scientific">Caerostris darwini</name>
    <dbReference type="NCBI Taxonomy" id="1538125"/>
    <lineage>
        <taxon>Eukaryota</taxon>
        <taxon>Metazoa</taxon>
        <taxon>Ecdysozoa</taxon>
        <taxon>Arthropoda</taxon>
        <taxon>Chelicerata</taxon>
        <taxon>Arachnida</taxon>
        <taxon>Araneae</taxon>
        <taxon>Araneomorphae</taxon>
        <taxon>Entelegynae</taxon>
        <taxon>Araneoidea</taxon>
        <taxon>Araneidae</taxon>
        <taxon>Caerostris</taxon>
    </lineage>
</organism>
<dbReference type="AlphaFoldDB" id="A0AAV4R3Q8"/>
<reference evidence="1 2" key="1">
    <citation type="submission" date="2021-06" db="EMBL/GenBank/DDBJ databases">
        <title>Caerostris darwini draft genome.</title>
        <authorList>
            <person name="Kono N."/>
            <person name="Arakawa K."/>
        </authorList>
    </citation>
    <scope>NUCLEOTIDE SEQUENCE [LARGE SCALE GENOMIC DNA]</scope>
</reference>
<accession>A0AAV4R3Q8</accession>
<sequence>MERRPHFLVDGECSLNFSETDTRESGKSSGDSALSESSSFCKQTYKAFLLTAISLLHQLTHCVMPISESLSSYKTSAADENKNYKLQIGSKE</sequence>
<comment type="caution">
    <text evidence="1">The sequence shown here is derived from an EMBL/GenBank/DDBJ whole genome shotgun (WGS) entry which is preliminary data.</text>
</comment>
<dbReference type="Proteomes" id="UP001054837">
    <property type="component" value="Unassembled WGS sequence"/>
</dbReference>
<keyword evidence="2" id="KW-1185">Reference proteome</keyword>
<evidence type="ECO:0000313" key="2">
    <source>
        <dbReference type="Proteomes" id="UP001054837"/>
    </source>
</evidence>
<protein>
    <submittedName>
        <fullName evidence="1">Uncharacterized protein</fullName>
    </submittedName>
</protein>
<dbReference type="EMBL" id="BPLQ01005426">
    <property type="protein sequence ID" value="GIY14892.1"/>
    <property type="molecule type" value="Genomic_DNA"/>
</dbReference>
<proteinExistence type="predicted"/>